<reference evidence="1 2" key="1">
    <citation type="submission" date="2024-09" db="EMBL/GenBank/DDBJ databases">
        <authorList>
            <person name="Sun Q."/>
            <person name="Mori K."/>
        </authorList>
    </citation>
    <scope>NUCLEOTIDE SEQUENCE [LARGE SCALE GENOMIC DNA]</scope>
    <source>
        <strain evidence="1 2">CGMCC 1.12926</strain>
    </source>
</reference>
<dbReference type="NCBIfam" id="NF033708">
    <property type="entry name" value="T9SS_Cterm_ChiA"/>
    <property type="match status" value="1"/>
</dbReference>
<dbReference type="SUPFAM" id="SSF49452">
    <property type="entry name" value="Starch-binding domain-like"/>
    <property type="match status" value="1"/>
</dbReference>
<feature type="non-terminal residue" evidence="1">
    <location>
        <position position="1"/>
    </location>
</feature>
<keyword evidence="2" id="KW-1185">Reference proteome</keyword>
<organism evidence="1 2">
    <name type="scientific">Flavobacterium procerum</name>
    <dbReference type="NCBI Taxonomy" id="1455569"/>
    <lineage>
        <taxon>Bacteria</taxon>
        <taxon>Pseudomonadati</taxon>
        <taxon>Bacteroidota</taxon>
        <taxon>Flavobacteriia</taxon>
        <taxon>Flavobacteriales</taxon>
        <taxon>Flavobacteriaceae</taxon>
        <taxon>Flavobacterium</taxon>
    </lineage>
</organism>
<dbReference type="RefSeq" id="WP_379689059.1">
    <property type="nucleotide sequence ID" value="NZ_JBHLYW010000001.1"/>
</dbReference>
<gene>
    <name evidence="1" type="ORF">ACFFLS_00005</name>
</gene>
<sequence length="988" mass="105280">FCATGTGQLTFTETAGTGPYTVIYNDGTANRTANNVSSGTPFATFTTPVTSTTTYTLVSVTGSNTCSRSSGFTGASATITVNPLPQGSLTANGPFCATGAGQLTFTATTGTGPYTVVYNDGTADRTVNSVVSGTPFATFTTPVTSTTTYTLVSVTGSNTCSRSSGFTGGSATIIVNPTPTPSFTAQPVTSVCVNTSATYTTQAGQSNYIWSVPGTLGTDYNVVSGNLSGTSNSVTLEWLTTGSKTVTVGYTSIGCPSTVSASNTTTVITTVRGIVNGGDHICSGSPSPLLTLSGYTGTIVRWEYAEAIPYVWQPISHTNSTYQPGILTTSTSYRAVVKNGSCTEEASIETRIDIEPKPSTPVFGTIVQPTCVNSTGSVVLNGLPSSPNWTITQTGTVNQTYTSSGTSYTISNLAPGNYTFTVHNVAICLSNSTANLEIAAPSTNIWNGTSWSKGSEPTITDAIRFTGNYSTTGNLSGCSCVVDSGVTVTVNSNHTLTITNSITNSGGSFIFENNSSLYQTTDAVNTGNIIYRRNTMPVRRFDFTYWSSPVTRVPAFTLQNLSPGTLLDKYYKYNAAGDRWVIINYGTEEMAKGVGYNVRAPQSHSTTIATVYNAEFIGVPNNGPVTVPLGGLDKWNLIGNPYPSAVYADQFIVDNAANLHGTLSFWTHNSLPSGSVPGNAQNNYTSNDYALYNLSGSTTVGNMIGTGASSPGNQAQPLGYIAAGQSFFVQSKNASSAVFTNSMRVPGSNSQFFKTTSSAAIERHRVWINLRNKEGAFKQILIGYIEGATNSWDTNYDAVTMDGNKYLDFYSIMEDKKLVIQGRALPFTGLDVIPLGYKLSINGEFFIEIDHADGHLNVIPVFLKDKMTGVTHNLQKSNYTFTSNTGVFPDRFELSFGLVNLDTDDFEKTDNLIYVSVKDKIITVNSEAFNENLKDIAVFDISGKLLYDKKNIGGAQYQISNLQSAEQVLILKITLDNGRINTKKIIFR</sequence>
<dbReference type="Proteomes" id="UP001589734">
    <property type="component" value="Unassembled WGS sequence"/>
</dbReference>
<accession>A0ABV6BMY7</accession>
<dbReference type="InterPro" id="IPR013784">
    <property type="entry name" value="Carb-bd-like_fold"/>
</dbReference>
<dbReference type="EMBL" id="JBHLYW010000001">
    <property type="protein sequence ID" value="MFC0075404.1"/>
    <property type="molecule type" value="Genomic_DNA"/>
</dbReference>
<proteinExistence type="predicted"/>
<comment type="caution">
    <text evidence="1">The sequence shown here is derived from an EMBL/GenBank/DDBJ whole genome shotgun (WGS) entry which is preliminary data.</text>
</comment>
<name>A0ABV6BMY7_9FLAO</name>
<protein>
    <submittedName>
        <fullName evidence="1">T9SS sorting signal type C domain-containing protein</fullName>
    </submittedName>
</protein>
<evidence type="ECO:0000313" key="2">
    <source>
        <dbReference type="Proteomes" id="UP001589734"/>
    </source>
</evidence>
<evidence type="ECO:0000313" key="1">
    <source>
        <dbReference type="EMBL" id="MFC0075404.1"/>
    </source>
</evidence>